<feature type="transmembrane region" description="Helical" evidence="7">
    <location>
        <begin position="107"/>
        <end position="134"/>
    </location>
</feature>
<dbReference type="Proteomes" id="UP000694402">
    <property type="component" value="Unassembled WGS sequence"/>
</dbReference>
<dbReference type="GeneTree" id="ENSGT00530000063586"/>
<reference evidence="9" key="1">
    <citation type="submission" date="2025-08" db="UniProtKB">
        <authorList>
            <consortium name="Ensembl"/>
        </authorList>
    </citation>
    <scope>IDENTIFICATION</scope>
</reference>
<dbReference type="Ensembl" id="ENSOTST00005111723.2">
    <property type="protein sequence ID" value="ENSOTSP00005103323.2"/>
    <property type="gene ID" value="ENSOTSG00005045975.2"/>
</dbReference>
<proteinExistence type="inferred from homology"/>
<keyword evidence="8" id="KW-0732">Signal</keyword>
<evidence type="ECO:0000256" key="4">
    <source>
        <dbReference type="ARBA" id="ARBA00022989"/>
    </source>
</evidence>
<evidence type="ECO:0008006" key="11">
    <source>
        <dbReference type="Google" id="ProtNLM"/>
    </source>
</evidence>
<evidence type="ECO:0000313" key="10">
    <source>
        <dbReference type="Proteomes" id="UP000694402"/>
    </source>
</evidence>
<dbReference type="AlphaFoldDB" id="A0A8C8K6M5"/>
<feature type="transmembrane region" description="Helical" evidence="7">
    <location>
        <begin position="500"/>
        <end position="525"/>
    </location>
</feature>
<feature type="transmembrane region" description="Helical" evidence="7">
    <location>
        <begin position="816"/>
        <end position="835"/>
    </location>
</feature>
<evidence type="ECO:0000256" key="2">
    <source>
        <dbReference type="ARBA" id="ARBA00006058"/>
    </source>
</evidence>
<organism evidence="9 10">
    <name type="scientific">Oncorhynchus tshawytscha</name>
    <name type="common">Chinook salmon</name>
    <name type="synonym">Salmo tshawytscha</name>
    <dbReference type="NCBI Taxonomy" id="74940"/>
    <lineage>
        <taxon>Eukaryota</taxon>
        <taxon>Metazoa</taxon>
        <taxon>Chordata</taxon>
        <taxon>Craniata</taxon>
        <taxon>Vertebrata</taxon>
        <taxon>Euteleostomi</taxon>
        <taxon>Actinopterygii</taxon>
        <taxon>Neopterygii</taxon>
        <taxon>Teleostei</taxon>
        <taxon>Protacanthopterygii</taxon>
        <taxon>Salmoniformes</taxon>
        <taxon>Salmonidae</taxon>
        <taxon>Salmoninae</taxon>
        <taxon>Oncorhynchus</taxon>
    </lineage>
</organism>
<evidence type="ECO:0000256" key="3">
    <source>
        <dbReference type="ARBA" id="ARBA00022692"/>
    </source>
</evidence>
<comment type="subcellular location">
    <subcellularLocation>
        <location evidence="1">Cell projection</location>
        <location evidence="1">Microvillus membrane</location>
        <topology evidence="1">Multi-pass membrane protein</topology>
    </subcellularLocation>
</comment>
<dbReference type="GO" id="GO:0016324">
    <property type="term" value="C:apical plasma membrane"/>
    <property type="evidence" value="ECO:0007669"/>
    <property type="project" value="TreeGrafter"/>
</dbReference>
<evidence type="ECO:0000256" key="7">
    <source>
        <dbReference type="SAM" id="Phobius"/>
    </source>
</evidence>
<evidence type="ECO:0000256" key="6">
    <source>
        <dbReference type="ARBA" id="ARBA00023180"/>
    </source>
</evidence>
<sequence>MWKTGLLLLFWGLLTSGELQQEETEPERRSLPPSGKLDFGYVPQGVYQTLAYYEPGVIGLLFHMVHAFLYVVQPNPFPEGKCNVVLMPIDAPENIVLTLQAIYYETGFVVCAVLGLLFMVLLPLVGLFFCLCRCCDNCGGEMHQRQRKNADCQRGLLTTLLFATSLVITAGVLCAYAANQNLSSQLKGMRRLVSSNLRDLQSFTNETPTQVDYLIAQYATAKNKVISDLDNVGPLLGGKIHEELGKEVCPAMDGALRMAGVKVERAIKAMRETKDALENVSMSLEVLQEATGKLHFNLSLVRFSLNRTLNDPGCNDEDSDATTAQLCLSIRSSLAQLHVSANFTRLPDMNNQLESVNQLMKTDLGNIIQKTYCLTPVPQNIRLYYSINSPMPLPPSLPGARGMLDIIGTNISSFSKVFPVHSTMANFTNFISHTHSKIEDSYPEIDQIDFYRWICCIGLCCMVVLILAFNFLAILCGTIGYDKHASPTTRGCVSNTGGTLLMAGVGFSFLFSWILMGVVTATFLVGGNLEKLVCEPFHTKQLFKVLDTPHLVNPEWRNFIPGYMYNDSDLDLTVESLYSNCKENRGIYSAMRLDKVFNVTPFLNSSLVSIHMQCMFNDVKIDLRVIVLLESEGKQNLIGFSETGVDRINYAAYLEEVNKGVTQVDLLSYANELEAQTDLMPKGPLQTSLKGHANSLRQIHSQQVVPMEQAMVINNLSSIIIFFRLTSMSGPISNKVADVLATIEAAQYLISQNATQVVNQETEKYKQTIVGYFRQYIEWVRTSLTMEVAACKPFSNIVDTVEIVACSFLVDSLNTFWFGLGCCALFLLPSIILSVKLAKFYRRMDTEDVYDE</sequence>
<keyword evidence="4 7" id="KW-1133">Transmembrane helix</keyword>
<dbReference type="GO" id="GO:0015485">
    <property type="term" value="F:cholesterol binding"/>
    <property type="evidence" value="ECO:0007669"/>
    <property type="project" value="TreeGrafter"/>
</dbReference>
<keyword evidence="5 7" id="KW-0472">Membrane</keyword>
<comment type="similarity">
    <text evidence="2">Belongs to the prominin family.</text>
</comment>
<dbReference type="PANTHER" id="PTHR22730:SF3">
    <property type="entry name" value="PROMININ-1"/>
    <property type="match status" value="1"/>
</dbReference>
<dbReference type="GO" id="GO:0009986">
    <property type="term" value="C:cell surface"/>
    <property type="evidence" value="ECO:0007669"/>
    <property type="project" value="TreeGrafter"/>
</dbReference>
<keyword evidence="3 7" id="KW-0812">Transmembrane</keyword>
<name>A0A8C8K6M5_ONCTS</name>
<dbReference type="Pfam" id="PF05478">
    <property type="entry name" value="Prominin"/>
    <property type="match status" value="1"/>
</dbReference>
<feature type="chain" id="PRO_5044260210" description="Prominin-1-A-like" evidence="8">
    <location>
        <begin position="18"/>
        <end position="852"/>
    </location>
</feature>
<feature type="transmembrane region" description="Helical" evidence="7">
    <location>
        <begin position="155"/>
        <end position="178"/>
    </location>
</feature>
<evidence type="ECO:0000313" key="9">
    <source>
        <dbReference type="Ensembl" id="ENSOTSP00005103323.2"/>
    </source>
</evidence>
<dbReference type="PANTHER" id="PTHR22730">
    <property type="entry name" value="PROMININ PROM PROTEIN"/>
    <property type="match status" value="1"/>
</dbReference>
<evidence type="ECO:0000256" key="8">
    <source>
        <dbReference type="SAM" id="SignalP"/>
    </source>
</evidence>
<accession>A0A8C8K6M5</accession>
<evidence type="ECO:0000256" key="5">
    <source>
        <dbReference type="ARBA" id="ARBA00023136"/>
    </source>
</evidence>
<keyword evidence="6" id="KW-0325">Glycoprotein</keyword>
<feature type="transmembrane region" description="Helical" evidence="7">
    <location>
        <begin position="450"/>
        <end position="479"/>
    </location>
</feature>
<feature type="signal peptide" evidence="8">
    <location>
        <begin position="1"/>
        <end position="17"/>
    </location>
</feature>
<keyword evidence="10" id="KW-1185">Reference proteome</keyword>
<dbReference type="GO" id="GO:0005929">
    <property type="term" value="C:cilium"/>
    <property type="evidence" value="ECO:0007669"/>
    <property type="project" value="TreeGrafter"/>
</dbReference>
<gene>
    <name evidence="9" type="primary">LOC112256350</name>
</gene>
<dbReference type="GO" id="GO:0071914">
    <property type="term" value="C:prominosome"/>
    <property type="evidence" value="ECO:0007669"/>
    <property type="project" value="TreeGrafter"/>
</dbReference>
<protein>
    <recommendedName>
        <fullName evidence="11">Prominin-1-A-like</fullName>
    </recommendedName>
</protein>
<dbReference type="InterPro" id="IPR008795">
    <property type="entry name" value="Prominin"/>
</dbReference>
<dbReference type="GO" id="GO:0031528">
    <property type="term" value="C:microvillus membrane"/>
    <property type="evidence" value="ECO:0007669"/>
    <property type="project" value="UniProtKB-SubCell"/>
</dbReference>
<reference evidence="9" key="2">
    <citation type="submission" date="2025-09" db="UniProtKB">
        <authorList>
            <consortium name="Ensembl"/>
        </authorList>
    </citation>
    <scope>IDENTIFICATION</scope>
</reference>
<evidence type="ECO:0000256" key="1">
    <source>
        <dbReference type="ARBA" id="ARBA00004475"/>
    </source>
</evidence>